<dbReference type="Pfam" id="PF00226">
    <property type="entry name" value="DnaJ"/>
    <property type="match status" value="1"/>
</dbReference>
<sequence length="210" mass="24159">MEHSRMLTHVCFAHILIFRKNNMMTNMDKNVNIHLSNDFSTSVCQGEATWLSAIKMEHPFFPTTTTRAEALRWLTIAEKLLLKRDLMGSKSFATRARDSDPTLLPADQILAVADTLLSGDWRIGNNLQDWYSILQVSPHQGRDSELVAPQYRRLALLLNPHKNKFPFADQAFRLVLDAWTVLSNLSKKSLFDKELAFYMQPQPQPMAEFH</sequence>
<comment type="caution">
    <text evidence="2">The sequence shown here is derived from an EMBL/GenBank/DDBJ whole genome shotgun (WGS) entry which is preliminary data.</text>
</comment>
<evidence type="ECO:0000313" key="3">
    <source>
        <dbReference type="Proteomes" id="UP001604277"/>
    </source>
</evidence>
<feature type="domain" description="J" evidence="1">
    <location>
        <begin position="129"/>
        <end position="195"/>
    </location>
</feature>
<dbReference type="SMART" id="SM00271">
    <property type="entry name" value="DnaJ"/>
    <property type="match status" value="1"/>
</dbReference>
<dbReference type="CDD" id="cd06257">
    <property type="entry name" value="DnaJ"/>
    <property type="match status" value="1"/>
</dbReference>
<dbReference type="AlphaFoldDB" id="A0ABD1PGX0"/>
<dbReference type="SUPFAM" id="SSF46565">
    <property type="entry name" value="Chaperone J-domain"/>
    <property type="match status" value="1"/>
</dbReference>
<accession>A0ABD1PGX0</accession>
<dbReference type="InterPro" id="IPR001623">
    <property type="entry name" value="DnaJ_domain"/>
</dbReference>
<proteinExistence type="predicted"/>
<evidence type="ECO:0000313" key="2">
    <source>
        <dbReference type="EMBL" id="KAL2462623.1"/>
    </source>
</evidence>
<dbReference type="InterPro" id="IPR036869">
    <property type="entry name" value="J_dom_sf"/>
</dbReference>
<reference evidence="3" key="1">
    <citation type="submission" date="2024-07" db="EMBL/GenBank/DDBJ databases">
        <title>Two chromosome-level genome assemblies of Korean endemic species Abeliophyllum distichum and Forsythia ovata (Oleaceae).</title>
        <authorList>
            <person name="Jang H."/>
        </authorList>
    </citation>
    <scope>NUCLEOTIDE SEQUENCE [LARGE SCALE GENOMIC DNA]</scope>
</reference>
<dbReference type="PROSITE" id="PS50076">
    <property type="entry name" value="DNAJ_2"/>
    <property type="match status" value="1"/>
</dbReference>
<name>A0ABD1PGX0_9LAMI</name>
<protein>
    <recommendedName>
        <fullName evidence="1">J domain-containing protein</fullName>
    </recommendedName>
</protein>
<keyword evidence="3" id="KW-1185">Reference proteome</keyword>
<dbReference type="PANTHER" id="PTHR45496:SF19">
    <property type="entry name" value="J DOMAIN-CONTAINING PROTEIN"/>
    <property type="match status" value="1"/>
</dbReference>
<evidence type="ECO:0000259" key="1">
    <source>
        <dbReference type="PROSITE" id="PS50076"/>
    </source>
</evidence>
<dbReference type="Proteomes" id="UP001604277">
    <property type="component" value="Unassembled WGS sequence"/>
</dbReference>
<dbReference type="EMBL" id="JBFOLJ010000020">
    <property type="protein sequence ID" value="KAL2462623.1"/>
    <property type="molecule type" value="Genomic_DNA"/>
</dbReference>
<gene>
    <name evidence="2" type="ORF">Fot_53860</name>
</gene>
<organism evidence="2 3">
    <name type="scientific">Forsythia ovata</name>
    <dbReference type="NCBI Taxonomy" id="205694"/>
    <lineage>
        <taxon>Eukaryota</taxon>
        <taxon>Viridiplantae</taxon>
        <taxon>Streptophyta</taxon>
        <taxon>Embryophyta</taxon>
        <taxon>Tracheophyta</taxon>
        <taxon>Spermatophyta</taxon>
        <taxon>Magnoliopsida</taxon>
        <taxon>eudicotyledons</taxon>
        <taxon>Gunneridae</taxon>
        <taxon>Pentapetalae</taxon>
        <taxon>asterids</taxon>
        <taxon>lamiids</taxon>
        <taxon>Lamiales</taxon>
        <taxon>Oleaceae</taxon>
        <taxon>Forsythieae</taxon>
        <taxon>Forsythia</taxon>
    </lineage>
</organism>
<dbReference type="Gene3D" id="1.10.287.110">
    <property type="entry name" value="DnaJ domain"/>
    <property type="match status" value="1"/>
</dbReference>
<dbReference type="InterPro" id="IPR053052">
    <property type="entry name" value="Imprinting_Balance_Reg"/>
</dbReference>
<dbReference type="PANTHER" id="PTHR45496">
    <property type="entry name" value="CHAPERONE DNAJ-DOMAIN SUPERFAMILY PROTEIN"/>
    <property type="match status" value="1"/>
</dbReference>